<accession>A0A367LZR6</accession>
<protein>
    <submittedName>
        <fullName evidence="1">Prohibitin family protein</fullName>
    </submittedName>
</protein>
<dbReference type="AlphaFoldDB" id="A0A367LZR6"/>
<evidence type="ECO:0000313" key="1">
    <source>
        <dbReference type="EMBL" id="RCI70599.1"/>
    </source>
</evidence>
<proteinExistence type="predicted"/>
<name>A0A367LZR6_PSEAI</name>
<reference evidence="1 2" key="1">
    <citation type="submission" date="2018-07" db="EMBL/GenBank/DDBJ databases">
        <title>Mechanisms of high-level aminoglycoside resistance among Gram-negative pathogens in Brazil.</title>
        <authorList>
            <person name="Ballaben A.S."/>
            <person name="Darini A.L.C."/>
            <person name="Doi Y."/>
        </authorList>
    </citation>
    <scope>NUCLEOTIDE SEQUENCE [LARGE SCALE GENOMIC DNA]</scope>
    <source>
        <strain evidence="1 2">B2-305</strain>
    </source>
</reference>
<dbReference type="EMBL" id="QORE01001968">
    <property type="protein sequence ID" value="RCI70599.1"/>
    <property type="molecule type" value="Genomic_DNA"/>
</dbReference>
<evidence type="ECO:0000313" key="2">
    <source>
        <dbReference type="Proteomes" id="UP000253594"/>
    </source>
</evidence>
<sequence>DVVTLNAVEKWDGKLPTYMASGSPLPFIGISK</sequence>
<organism evidence="1 2">
    <name type="scientific">Pseudomonas aeruginosa</name>
    <dbReference type="NCBI Taxonomy" id="287"/>
    <lineage>
        <taxon>Bacteria</taxon>
        <taxon>Pseudomonadati</taxon>
        <taxon>Pseudomonadota</taxon>
        <taxon>Gammaproteobacteria</taxon>
        <taxon>Pseudomonadales</taxon>
        <taxon>Pseudomonadaceae</taxon>
        <taxon>Pseudomonas</taxon>
    </lineage>
</organism>
<gene>
    <name evidence="1" type="ORF">DT376_33645</name>
</gene>
<dbReference type="Proteomes" id="UP000253594">
    <property type="component" value="Unassembled WGS sequence"/>
</dbReference>
<feature type="non-terminal residue" evidence="1">
    <location>
        <position position="1"/>
    </location>
</feature>
<comment type="caution">
    <text evidence="1">The sequence shown here is derived from an EMBL/GenBank/DDBJ whole genome shotgun (WGS) entry which is preliminary data.</text>
</comment>